<gene>
    <name evidence="1" type="ORF">L1987_24187</name>
</gene>
<reference evidence="2" key="1">
    <citation type="journal article" date="2022" name="Mol. Ecol. Resour.">
        <title>The genomes of chicory, endive, great burdock and yacon provide insights into Asteraceae palaeo-polyploidization history and plant inulin production.</title>
        <authorList>
            <person name="Fan W."/>
            <person name="Wang S."/>
            <person name="Wang H."/>
            <person name="Wang A."/>
            <person name="Jiang F."/>
            <person name="Liu H."/>
            <person name="Zhao H."/>
            <person name="Xu D."/>
            <person name="Zhang Y."/>
        </authorList>
    </citation>
    <scope>NUCLEOTIDE SEQUENCE [LARGE SCALE GENOMIC DNA]</scope>
    <source>
        <strain evidence="2">cv. Yunnan</strain>
    </source>
</reference>
<proteinExistence type="predicted"/>
<sequence length="719" mass="81602">MEISNSFHVLQDEPELDKVVLGNKKDEAAKQREQWAADHDPLCAKAIGALHSARRIPFEAPSLPKVTMEDVENVTMLDPEPPDGVLPECESIFDDHFDLISDKKKRDVMFYVSKKLMPTQKDVEKWCHIQSKYFFKMCEVHNFEEGLQYIDLEEPEEESEVESDDDETAVFMKIYSDITPQGAQGEWMPQLEGMLRQNSNEESLLQGIIGVGMKPGYVKWIYRRQNEDMGLGKIHAEYCMMAKVDKLNMNGWAYFTGSKPKWFYFMASIGIQKNWAKSINEKRIYGLSWARRLGFELDGLFPLWGIHRYRLRSDDGDNKTALKMSKPMTSSDQGPALPLANFDLISGRPEEAANLEVVASMNNDIGIGENMVMMNMEYAGDSILDNISIHTDRSNNDFLEEGEEQEVNSDQSSKHKNLSREGLHGVSKCTLSLDITPFGFFPGITNVANPLLQKPLNVIFPDNWVGNGGKEFNDKVLGEILECNRNYWDKEENLDVLTFHNQTSVACISVINDLVSNFWYDGNMTITGMEKWMGKHTNLCREEKRKTRKSKGQQLVCLGVHKGDCNIETCRHGMNKRNPTREPGPGTNHGSGAHDKGHPHLSDPNGTEKRQKLKIWSSKNRKPEKNLSKGKPNFQKDFVSKEFSGSPMLVCEFNTGHAKKKDVPKPRGIVGRKSVQLAMEAIRAKENKLKDIANNILTTDENRQLISSILGMPRSRILD</sequence>
<evidence type="ECO:0000313" key="2">
    <source>
        <dbReference type="Proteomes" id="UP001056120"/>
    </source>
</evidence>
<keyword evidence="2" id="KW-1185">Reference proteome</keyword>
<evidence type="ECO:0000313" key="1">
    <source>
        <dbReference type="EMBL" id="KAI3808238.1"/>
    </source>
</evidence>
<protein>
    <submittedName>
        <fullName evidence="1">Uncharacterized protein</fullName>
    </submittedName>
</protein>
<name>A0ACB9IIZ5_9ASTR</name>
<dbReference type="Proteomes" id="UP001056120">
    <property type="component" value="Linkage Group LG08"/>
</dbReference>
<accession>A0ACB9IIZ5</accession>
<dbReference type="EMBL" id="CM042025">
    <property type="protein sequence ID" value="KAI3808238.1"/>
    <property type="molecule type" value="Genomic_DNA"/>
</dbReference>
<reference evidence="1 2" key="2">
    <citation type="journal article" date="2022" name="Mol. Ecol. Resour.">
        <title>The genomes of chicory, endive, great burdock and yacon provide insights into Asteraceae paleo-polyploidization history and plant inulin production.</title>
        <authorList>
            <person name="Fan W."/>
            <person name="Wang S."/>
            <person name="Wang H."/>
            <person name="Wang A."/>
            <person name="Jiang F."/>
            <person name="Liu H."/>
            <person name="Zhao H."/>
            <person name="Xu D."/>
            <person name="Zhang Y."/>
        </authorList>
    </citation>
    <scope>NUCLEOTIDE SEQUENCE [LARGE SCALE GENOMIC DNA]</scope>
    <source>
        <strain evidence="2">cv. Yunnan</strain>
        <tissue evidence="1">Leaves</tissue>
    </source>
</reference>
<organism evidence="1 2">
    <name type="scientific">Smallanthus sonchifolius</name>
    <dbReference type="NCBI Taxonomy" id="185202"/>
    <lineage>
        <taxon>Eukaryota</taxon>
        <taxon>Viridiplantae</taxon>
        <taxon>Streptophyta</taxon>
        <taxon>Embryophyta</taxon>
        <taxon>Tracheophyta</taxon>
        <taxon>Spermatophyta</taxon>
        <taxon>Magnoliopsida</taxon>
        <taxon>eudicotyledons</taxon>
        <taxon>Gunneridae</taxon>
        <taxon>Pentapetalae</taxon>
        <taxon>asterids</taxon>
        <taxon>campanulids</taxon>
        <taxon>Asterales</taxon>
        <taxon>Asteraceae</taxon>
        <taxon>Asteroideae</taxon>
        <taxon>Heliantheae alliance</taxon>
        <taxon>Millerieae</taxon>
        <taxon>Smallanthus</taxon>
    </lineage>
</organism>
<comment type="caution">
    <text evidence="1">The sequence shown here is derived from an EMBL/GenBank/DDBJ whole genome shotgun (WGS) entry which is preliminary data.</text>
</comment>